<organism evidence="1">
    <name type="scientific">Xanthomonas vasicola pv. vasculorum NCPPB 890</name>
    <dbReference type="NCBI Taxonomy" id="1184265"/>
    <lineage>
        <taxon>Bacteria</taxon>
        <taxon>Pseudomonadati</taxon>
        <taxon>Pseudomonadota</taxon>
        <taxon>Gammaproteobacteria</taxon>
        <taxon>Lysobacterales</taxon>
        <taxon>Lysobacteraceae</taxon>
        <taxon>Xanthomonas</taxon>
    </lineage>
</organism>
<dbReference type="AlphaFoldDB" id="A0A836ZV64"/>
<reference evidence="1" key="1">
    <citation type="submission" date="2012-05" db="EMBL/GenBank/DDBJ databases">
        <authorList>
            <person name="Studholme D.J."/>
            <person name="Wasukira A."/>
            <person name="Grant M."/>
        </authorList>
    </citation>
    <scope>NUCLEOTIDE SEQUENCE [LARGE SCALE GENOMIC DNA]</scope>
    <source>
        <strain evidence="1">NCPPB 890</strain>
    </source>
</reference>
<protein>
    <submittedName>
        <fullName evidence="1">Uncharacterized protein</fullName>
    </submittedName>
</protein>
<evidence type="ECO:0000313" key="1">
    <source>
        <dbReference type="EMBL" id="KFA02378.1"/>
    </source>
</evidence>
<accession>A0A836ZV64</accession>
<sequence>MLLAVLATVAGVYNHGGKALDDKQVGDFYAAHDKAMLGQDGEALCAMAAPDFEMVVLYRMDSHQKRETTSREKYCNSNGEWAQVLRQVSRVANPEELID</sequence>
<gene>
    <name evidence="1" type="ORF">A11K_0110000</name>
</gene>
<dbReference type="EMBL" id="AKBN01000537">
    <property type="protein sequence ID" value="KFA02378.1"/>
    <property type="molecule type" value="Genomic_DNA"/>
</dbReference>
<name>A0A836ZV64_XANVA</name>
<proteinExistence type="predicted"/>
<comment type="caution">
    <text evidence="1">The sequence shown here is derived from an EMBL/GenBank/DDBJ whole genome shotgun (WGS) entry which is preliminary data.</text>
</comment>